<sequence length="314" mass="34263">MMNVLEQQLAHLVDECRPYTAQGKVADYIPELAHVKDDLLGVAICLPDGSYIHAGDVHHKFTIQSVSKALALCYVLMEFGEDYVFSKVGMEPTGDAFNSIAKLEETVPSKPLNPMINAGALAVTSMILGDTAELKIYQFRQFLATLLGVPVEEVRYNEKVARSEYETTDLNRALLYFMRHHGIVEGDVDEIIDVYTKQCAIEVDCFDLARIGRILSGNGEDPVTGDELIPRRVVRIVKAIMTTCGMYDASGEFAVRVGLPGKSGVSGAILATGKHELGLSDVGFGIFGPALDSKGNSIAGMKLLELLVERYTSR</sequence>
<evidence type="ECO:0000256" key="5">
    <source>
        <dbReference type="ARBA" id="ARBA00049534"/>
    </source>
</evidence>
<dbReference type="FunFam" id="3.40.710.10:FF:000005">
    <property type="entry name" value="Glutaminase"/>
    <property type="match status" value="1"/>
</dbReference>
<evidence type="ECO:0000313" key="8">
    <source>
        <dbReference type="Proteomes" id="UP000254060"/>
    </source>
</evidence>
<dbReference type="Pfam" id="PF04960">
    <property type="entry name" value="Glutaminase"/>
    <property type="match status" value="1"/>
</dbReference>
<feature type="binding site" evidence="6">
    <location>
        <position position="117"/>
    </location>
    <ligand>
        <name>substrate</name>
    </ligand>
</feature>
<evidence type="ECO:0000256" key="4">
    <source>
        <dbReference type="ARBA" id="ARBA00022801"/>
    </source>
</evidence>
<proteinExistence type="inferred from homology"/>
<dbReference type="InterPro" id="IPR015868">
    <property type="entry name" value="Glutaminase"/>
</dbReference>
<dbReference type="HAMAP" id="MF_00313">
    <property type="entry name" value="Glutaminase"/>
    <property type="match status" value="1"/>
</dbReference>
<dbReference type="SUPFAM" id="SSF56601">
    <property type="entry name" value="beta-lactamase/transpeptidase-like"/>
    <property type="match status" value="1"/>
</dbReference>
<accession>A0A377FX61</accession>
<keyword evidence="4 6" id="KW-0378">Hydrolase</keyword>
<dbReference type="NCBIfam" id="TIGR03814">
    <property type="entry name" value="Gln_ase"/>
    <property type="match status" value="1"/>
</dbReference>
<dbReference type="STRING" id="1397694.GCA_000702585_03039"/>
<evidence type="ECO:0000256" key="2">
    <source>
        <dbReference type="ARBA" id="ARBA00011881"/>
    </source>
</evidence>
<feature type="binding site" evidence="6">
    <location>
        <position position="164"/>
    </location>
    <ligand>
        <name>substrate</name>
    </ligand>
</feature>
<feature type="binding site" evidence="6">
    <location>
        <position position="247"/>
    </location>
    <ligand>
        <name>substrate</name>
    </ligand>
</feature>
<comment type="subunit">
    <text evidence="2 6">Homotetramer.</text>
</comment>
<evidence type="ECO:0000256" key="3">
    <source>
        <dbReference type="ARBA" id="ARBA00012918"/>
    </source>
</evidence>
<reference evidence="7 8" key="1">
    <citation type="submission" date="2018-06" db="EMBL/GenBank/DDBJ databases">
        <authorList>
            <consortium name="Pathogen Informatics"/>
            <person name="Doyle S."/>
        </authorList>
    </citation>
    <scope>NUCLEOTIDE SEQUENCE [LARGE SCALE GENOMIC DNA]</scope>
    <source>
        <strain evidence="7 8">NCTC13163</strain>
    </source>
</reference>
<keyword evidence="6" id="KW-0007">Acetylation</keyword>
<dbReference type="GO" id="GO:0006537">
    <property type="term" value="P:glutamate biosynthetic process"/>
    <property type="evidence" value="ECO:0007669"/>
    <property type="project" value="TreeGrafter"/>
</dbReference>
<dbReference type="EC" id="3.5.1.2" evidence="3 6"/>
<protein>
    <recommendedName>
        <fullName evidence="3 6">Glutaminase</fullName>
        <ecNumber evidence="3 6">3.5.1.2</ecNumber>
    </recommendedName>
</protein>
<evidence type="ECO:0000313" key="7">
    <source>
        <dbReference type="EMBL" id="STO09154.1"/>
    </source>
</evidence>
<dbReference type="AlphaFoldDB" id="A0A377FX61"/>
<evidence type="ECO:0000256" key="1">
    <source>
        <dbReference type="ARBA" id="ARBA00011076"/>
    </source>
</evidence>
<comment type="similarity">
    <text evidence="1 6">Belongs to the glutaminase family.</text>
</comment>
<dbReference type="GO" id="GO:0004359">
    <property type="term" value="F:glutaminase activity"/>
    <property type="evidence" value="ECO:0007669"/>
    <property type="project" value="UniProtKB-UniRule"/>
</dbReference>
<feature type="binding site" evidence="6">
    <location>
        <position position="171"/>
    </location>
    <ligand>
        <name>substrate</name>
    </ligand>
</feature>
<feature type="binding site" evidence="6">
    <location>
        <position position="65"/>
    </location>
    <ligand>
        <name>substrate</name>
    </ligand>
</feature>
<name>A0A377FX61_9BACL</name>
<feature type="binding site" evidence="6">
    <location>
        <position position="195"/>
    </location>
    <ligand>
        <name>substrate</name>
    </ligand>
</feature>
<dbReference type="Proteomes" id="UP000254060">
    <property type="component" value="Unassembled WGS sequence"/>
</dbReference>
<evidence type="ECO:0000256" key="6">
    <source>
        <dbReference type="HAMAP-Rule" id="MF_00313"/>
    </source>
</evidence>
<dbReference type="PANTHER" id="PTHR12544">
    <property type="entry name" value="GLUTAMINASE"/>
    <property type="match status" value="1"/>
</dbReference>
<organism evidence="7 8">
    <name type="scientific">Exiguobacterium aurantiacum</name>
    <dbReference type="NCBI Taxonomy" id="33987"/>
    <lineage>
        <taxon>Bacteria</taxon>
        <taxon>Bacillati</taxon>
        <taxon>Bacillota</taxon>
        <taxon>Bacilli</taxon>
        <taxon>Bacillales</taxon>
        <taxon>Bacillales Family XII. Incertae Sedis</taxon>
        <taxon>Exiguobacterium</taxon>
    </lineage>
</organism>
<dbReference type="Gene3D" id="3.40.710.10">
    <property type="entry name" value="DD-peptidase/beta-lactamase superfamily"/>
    <property type="match status" value="1"/>
</dbReference>
<dbReference type="GO" id="GO:0006543">
    <property type="term" value="P:L-glutamine catabolic process"/>
    <property type="evidence" value="ECO:0007669"/>
    <property type="project" value="TreeGrafter"/>
</dbReference>
<gene>
    <name evidence="6 7" type="primary">glsA</name>
    <name evidence="7" type="ORF">NCTC13163_02555</name>
</gene>
<dbReference type="EMBL" id="UGGP01000001">
    <property type="protein sequence ID" value="STO09154.1"/>
    <property type="molecule type" value="Genomic_DNA"/>
</dbReference>
<feature type="binding site" evidence="6">
    <location>
        <position position="265"/>
    </location>
    <ligand>
        <name>substrate</name>
    </ligand>
</feature>
<dbReference type="PANTHER" id="PTHR12544:SF29">
    <property type="entry name" value="GLUTAMINASE"/>
    <property type="match status" value="1"/>
</dbReference>
<comment type="catalytic activity">
    <reaction evidence="5 6">
        <text>L-glutamine + H2O = L-glutamate + NH4(+)</text>
        <dbReference type="Rhea" id="RHEA:15889"/>
        <dbReference type="ChEBI" id="CHEBI:15377"/>
        <dbReference type="ChEBI" id="CHEBI:28938"/>
        <dbReference type="ChEBI" id="CHEBI:29985"/>
        <dbReference type="ChEBI" id="CHEBI:58359"/>
        <dbReference type="EC" id="3.5.1.2"/>
    </reaction>
</comment>
<dbReference type="InterPro" id="IPR012338">
    <property type="entry name" value="Beta-lactam/transpept-like"/>
</dbReference>